<dbReference type="SUPFAM" id="SSF50956">
    <property type="entry name" value="Thermostable phytase (3-phytase)"/>
    <property type="match status" value="1"/>
</dbReference>
<evidence type="ECO:0000256" key="1">
    <source>
        <dbReference type="SAM" id="MobiDB-lite"/>
    </source>
</evidence>
<dbReference type="STRING" id="1227739.Hsw_0752"/>
<protein>
    <recommendedName>
        <fullName evidence="4">SMP-30/Gluconolactonase/LRE-like region domain-containing protein</fullName>
    </recommendedName>
</protein>
<keyword evidence="3" id="KW-1185">Reference proteome</keyword>
<dbReference type="AlphaFoldDB" id="W8EX42"/>
<dbReference type="EMBL" id="CP007145">
    <property type="protein sequence ID" value="AHJ96347.1"/>
    <property type="molecule type" value="Genomic_DNA"/>
</dbReference>
<reference evidence="2 3" key="1">
    <citation type="submission" date="2014-01" db="EMBL/GenBank/DDBJ databases">
        <title>Complete genome sequence of ionizing-radiation resistance bacterium Hymenobacter swuensis DY53.</title>
        <authorList>
            <person name="Jung J.-H."/>
            <person name="Jeong S.-W."/>
            <person name="Joe M.-H."/>
            <person name="Cho y.-j."/>
            <person name="Kim M.-K."/>
            <person name="Lim S.-Y."/>
        </authorList>
    </citation>
    <scope>NUCLEOTIDE SEQUENCE [LARGE SCALE GENOMIC DNA]</scope>
    <source>
        <strain evidence="2 3">DY53</strain>
    </source>
</reference>
<evidence type="ECO:0000313" key="3">
    <source>
        <dbReference type="Proteomes" id="UP000019423"/>
    </source>
</evidence>
<dbReference type="KEGG" id="hsw:Hsw_0752"/>
<feature type="region of interest" description="Disordered" evidence="1">
    <location>
        <begin position="73"/>
        <end position="99"/>
    </location>
</feature>
<evidence type="ECO:0000313" key="2">
    <source>
        <dbReference type="EMBL" id="AHJ96347.1"/>
    </source>
</evidence>
<dbReference type="Proteomes" id="UP000019423">
    <property type="component" value="Chromosome"/>
</dbReference>
<proteinExistence type="predicted"/>
<gene>
    <name evidence="2" type="ORF">Hsw_0752</name>
</gene>
<dbReference type="HOGENOM" id="CLU_058234_1_0_10"/>
<dbReference type="PATRIC" id="fig|1227739.3.peg.1004"/>
<sequence>MFNLHKQLRQNIKLTDSLNHSITNSLTHFPRIRHSVAAAALAGQLFFRLTKPCMRVLFFAAALAGTLLSSCSEAQTQETGGKPKEEKSGKKKGKKGSKGAAAIANLTEVGTMSGVPESSGLALTGEAGSFFTHGDDGTQPILYKISTTGKTLAQLDIPVKSHDWESITRDTNGHVYIGDVGNNNNSRQDLVIYRLNPANVQQVQEIHLKYPDQKDFPPAKEERNFDCEATLWHAGKVYLFTKDRAQEQTSKVYAVPDQPGNYTAQQITRLAIPGQVTDAALSPNGRRLVLLARQEMFVLEGNSFEEILKATPRQISLKGAGQTEGAVFTDNNTLYISNEQGALYTYSFQ</sequence>
<organism evidence="2 3">
    <name type="scientific">Hymenobacter swuensis DY53</name>
    <dbReference type="NCBI Taxonomy" id="1227739"/>
    <lineage>
        <taxon>Bacteria</taxon>
        <taxon>Pseudomonadati</taxon>
        <taxon>Bacteroidota</taxon>
        <taxon>Cytophagia</taxon>
        <taxon>Cytophagales</taxon>
        <taxon>Hymenobacteraceae</taxon>
        <taxon>Hymenobacter</taxon>
    </lineage>
</organism>
<accession>W8EX42</accession>
<evidence type="ECO:0008006" key="4">
    <source>
        <dbReference type="Google" id="ProtNLM"/>
    </source>
</evidence>
<dbReference type="eggNOG" id="COG3386">
    <property type="taxonomic scope" value="Bacteria"/>
</dbReference>
<name>W8EX42_9BACT</name>